<protein>
    <submittedName>
        <fullName evidence="2">PEP-CTERM sorting domain-containing protein</fullName>
    </submittedName>
</protein>
<sequence length="140" mass="14467">MGTGTFSFDGDPGNGDFALTSLANFDFSFTFGGNTFTNADITTPLANILVRISTSGSDRFVNFGGTRGGSFGGSIDFVNASSSLSFQPDFGLRYFSGSFRGNYQGVAAASTTTVPEPATVLGLLSVAGVGLLCKGRKLEK</sequence>
<dbReference type="Proteomes" id="UP000320551">
    <property type="component" value="Unassembled WGS sequence"/>
</dbReference>
<dbReference type="InterPro" id="IPR013424">
    <property type="entry name" value="Ice-binding_C"/>
</dbReference>
<proteinExistence type="predicted"/>
<dbReference type="EMBL" id="SFBK01000235">
    <property type="protein sequence ID" value="TRU20448.1"/>
    <property type="molecule type" value="Genomic_DNA"/>
</dbReference>
<dbReference type="Pfam" id="PF07589">
    <property type="entry name" value="PEP-CTERM"/>
    <property type="match status" value="1"/>
</dbReference>
<organism evidence="2 3">
    <name type="scientific">Microcystis aeruginosa Ma_QC_B_20070730_S2</name>
    <dbReference type="NCBI Taxonomy" id="2486256"/>
    <lineage>
        <taxon>Bacteria</taxon>
        <taxon>Bacillati</taxon>
        <taxon>Cyanobacteriota</taxon>
        <taxon>Cyanophyceae</taxon>
        <taxon>Oscillatoriophycideae</taxon>
        <taxon>Chroococcales</taxon>
        <taxon>Microcystaceae</taxon>
        <taxon>Microcystis</taxon>
    </lineage>
</organism>
<evidence type="ECO:0000259" key="1">
    <source>
        <dbReference type="Pfam" id="PF07589"/>
    </source>
</evidence>
<evidence type="ECO:0000313" key="2">
    <source>
        <dbReference type="EMBL" id="TRU20448.1"/>
    </source>
</evidence>
<dbReference type="AlphaFoldDB" id="A0A552DDY3"/>
<comment type="caution">
    <text evidence="2">The sequence shown here is derived from an EMBL/GenBank/DDBJ whole genome shotgun (WGS) entry which is preliminary data.</text>
</comment>
<gene>
    <name evidence="2" type="ORF">EWV80_17835</name>
</gene>
<feature type="domain" description="Ice-binding protein C-terminal" evidence="1">
    <location>
        <begin position="113"/>
        <end position="137"/>
    </location>
</feature>
<dbReference type="NCBIfam" id="TIGR02595">
    <property type="entry name" value="PEP_CTERM"/>
    <property type="match status" value="1"/>
</dbReference>
<accession>A0A552DDY3</accession>
<reference evidence="2 3" key="1">
    <citation type="submission" date="2019-01" db="EMBL/GenBank/DDBJ databases">
        <title>Coherence of Microcystis species and biogeography revealed through population genomics.</title>
        <authorList>
            <person name="Perez-Carrascal O.M."/>
            <person name="Terrat Y."/>
            <person name="Giani A."/>
            <person name="Fortin N."/>
            <person name="Tromas N."/>
            <person name="Shapiro B.J."/>
        </authorList>
    </citation>
    <scope>NUCLEOTIDE SEQUENCE [LARGE SCALE GENOMIC DNA]</scope>
    <source>
        <strain evidence="2">Ma_QC_B_20070730_S2</strain>
    </source>
</reference>
<evidence type="ECO:0000313" key="3">
    <source>
        <dbReference type="Proteomes" id="UP000320551"/>
    </source>
</evidence>
<name>A0A552DDY3_MICAE</name>